<evidence type="ECO:0000313" key="4">
    <source>
        <dbReference type="WBParaSite" id="maker-uti_cns_0000226-snap-gene-0.8-mRNA-1"/>
    </source>
</evidence>
<evidence type="ECO:0000313" key="3">
    <source>
        <dbReference type="WBParaSite" id="maker-uti_cns_0000145-snap-gene-0.14-mRNA-1"/>
    </source>
</evidence>
<protein>
    <submittedName>
        <fullName evidence="3 4">H15 domain-containing protein</fullName>
    </submittedName>
</protein>
<accession>A0A1I8J307</accession>
<evidence type="ECO:0000313" key="5">
    <source>
        <dbReference type="WBParaSite" id="maker-uti_cns_0045652-snap-gene-0.21-mRNA-1"/>
    </source>
</evidence>
<dbReference type="Proteomes" id="UP000095280">
    <property type="component" value="Unplaced"/>
</dbReference>
<evidence type="ECO:0000256" key="1">
    <source>
        <dbReference type="SAM" id="MobiDB-lite"/>
    </source>
</evidence>
<evidence type="ECO:0000313" key="2">
    <source>
        <dbReference type="Proteomes" id="UP000095280"/>
    </source>
</evidence>
<dbReference type="WBParaSite" id="maker-uti_cns_0000145-snap-gene-0.14-mRNA-1">
    <property type="protein sequence ID" value="maker-uti_cns_0000145-snap-gene-0.14-mRNA-1"/>
    <property type="gene ID" value="maker-uti_cns_0000145-snap-gene-0.14"/>
</dbReference>
<dbReference type="AlphaFoldDB" id="A0A1I8J307"/>
<keyword evidence="2" id="KW-1185">Reference proteome</keyword>
<dbReference type="OrthoDB" id="5974215at2759"/>
<dbReference type="WBParaSite" id="maker-uti_cns_0000226-snap-gene-0.8-mRNA-1">
    <property type="protein sequence ID" value="maker-uti_cns_0000226-snap-gene-0.8-mRNA-1"/>
    <property type="gene ID" value="maker-uti_cns_0000226-snap-gene-0.8"/>
</dbReference>
<organism evidence="2 5">
    <name type="scientific">Macrostomum lignano</name>
    <dbReference type="NCBI Taxonomy" id="282301"/>
    <lineage>
        <taxon>Eukaryota</taxon>
        <taxon>Metazoa</taxon>
        <taxon>Spiralia</taxon>
        <taxon>Lophotrochozoa</taxon>
        <taxon>Platyhelminthes</taxon>
        <taxon>Rhabditophora</taxon>
        <taxon>Macrostomorpha</taxon>
        <taxon>Macrostomida</taxon>
        <taxon>Macrostomidae</taxon>
        <taxon>Macrostomum</taxon>
    </lineage>
</organism>
<dbReference type="WBParaSite" id="maker-uti_cns_0045652-snap-gene-0.21-mRNA-1">
    <property type="protein sequence ID" value="maker-uti_cns_0045652-snap-gene-0.21-mRNA-1"/>
    <property type="gene ID" value="maker-uti_cns_0045652-snap-gene-0.21"/>
</dbReference>
<name>A0A1I8J307_9PLAT</name>
<reference evidence="3 4" key="1">
    <citation type="submission" date="2016-11" db="UniProtKB">
        <authorList>
            <consortium name="WormBaseParasite"/>
        </authorList>
    </citation>
    <scope>IDENTIFICATION</scope>
</reference>
<feature type="region of interest" description="Disordered" evidence="1">
    <location>
        <begin position="71"/>
        <end position="112"/>
    </location>
</feature>
<proteinExistence type="predicted"/>
<sequence length="112" mass="11930">MDSKPALGRDSTMAATAKVAKQILGKEANKLGDTRATTNIIKKTKLKRASTVQKVADEAKAFLGQEVSVNAGRKLRTRKPRPAAPAKPTPKRAGTMKTTAKEGRAFLKSAAK</sequence>